<dbReference type="Proteomes" id="UP000428260">
    <property type="component" value="Chromosome"/>
</dbReference>
<dbReference type="SUPFAM" id="SSF49464">
    <property type="entry name" value="Carboxypeptidase regulatory domain-like"/>
    <property type="match status" value="1"/>
</dbReference>
<dbReference type="InterPro" id="IPR008969">
    <property type="entry name" value="CarboxyPept-like_regulatory"/>
</dbReference>
<accession>A0A6I6JMV5</accession>
<evidence type="ECO:0000313" key="2">
    <source>
        <dbReference type="EMBL" id="QGY44245.1"/>
    </source>
</evidence>
<name>A0A6I6JMV5_9BACT</name>
<dbReference type="RefSeq" id="WP_158866154.1">
    <property type="nucleotide sequence ID" value="NZ_CP046401.1"/>
</dbReference>
<feature type="chain" id="PRO_5026340384" description="Carboxypeptidase-like regulatory domain-containing protein" evidence="1">
    <location>
        <begin position="21"/>
        <end position="504"/>
    </location>
</feature>
<dbReference type="KEGG" id="mcos:GM418_11430"/>
<dbReference type="EMBL" id="CP046401">
    <property type="protein sequence ID" value="QGY44245.1"/>
    <property type="molecule type" value="Genomic_DNA"/>
</dbReference>
<organism evidence="2 3">
    <name type="scientific">Maribellus comscasis</name>
    <dbReference type="NCBI Taxonomy" id="2681766"/>
    <lineage>
        <taxon>Bacteria</taxon>
        <taxon>Pseudomonadati</taxon>
        <taxon>Bacteroidota</taxon>
        <taxon>Bacteroidia</taxon>
        <taxon>Marinilabiliales</taxon>
        <taxon>Prolixibacteraceae</taxon>
        <taxon>Maribellus</taxon>
    </lineage>
</organism>
<dbReference type="PROSITE" id="PS00213">
    <property type="entry name" value="LIPOCALIN"/>
    <property type="match status" value="1"/>
</dbReference>
<reference evidence="2 3" key="1">
    <citation type="submission" date="2019-11" db="EMBL/GenBank/DDBJ databases">
        <authorList>
            <person name="Zheng R.K."/>
            <person name="Sun C.M."/>
        </authorList>
    </citation>
    <scope>NUCLEOTIDE SEQUENCE [LARGE SCALE GENOMIC DNA]</scope>
    <source>
        <strain evidence="2 3">WC007</strain>
    </source>
</reference>
<dbReference type="Pfam" id="PF13715">
    <property type="entry name" value="CarbopepD_reg_2"/>
    <property type="match status" value="1"/>
</dbReference>
<protein>
    <recommendedName>
        <fullName evidence="4">Carboxypeptidase-like regulatory domain-containing protein</fullName>
    </recommendedName>
</protein>
<keyword evidence="3" id="KW-1185">Reference proteome</keyword>
<evidence type="ECO:0008006" key="4">
    <source>
        <dbReference type="Google" id="ProtNLM"/>
    </source>
</evidence>
<evidence type="ECO:0000313" key="3">
    <source>
        <dbReference type="Proteomes" id="UP000428260"/>
    </source>
</evidence>
<dbReference type="Gene3D" id="3.55.50.30">
    <property type="match status" value="1"/>
</dbReference>
<gene>
    <name evidence="2" type="ORF">GM418_11430</name>
</gene>
<proteinExistence type="predicted"/>
<dbReference type="AlphaFoldDB" id="A0A6I6JMV5"/>
<keyword evidence="1" id="KW-0732">Signal</keyword>
<sequence>MLKVKVSILLAILFSSSIYGQQDGSVLEKRVTIVQNNQTLSNILNQLSWQAGVFFSYDASVIDAEKKYNIEAADKSLFTVLSELFGTKKFRFSERENQIIISENTDYKQPEEKQDSIPVKYFFLSGKIIEDKKEEPIPYASVSLLNKPIGTITNIDGEFLLKVHPGNIKDTVIISCMGYEQIELPAFELLDEDLFIMNPVSIRIREVKVTAITPDKLLKNIRNNISKNYSDNNRLMTAFYRETIKQDKNYVNISEAIVEILKASYINLFRDDLVRLLKGRRSPDVQPFQWLNFKLQGGPFTITKLDVIKNMESFIDGEFEHLYKYNIKKVVWYNDYPVYVLEFKPTSNQIFPLFVGEMYVHRETFAVLHARFQLNKEGLKTAESVMIKKKPRRVKAKPTDVKYEVNYQQYSGKWHLANAKASVKIKVKSKRDNVNSEYHSVSDLLVTDINKTEVKRFTRNESINQSDIFVELINEYDEKFWENYNIIKPDENLINAIKTITSNN</sequence>
<feature type="signal peptide" evidence="1">
    <location>
        <begin position="1"/>
        <end position="20"/>
    </location>
</feature>
<evidence type="ECO:0000256" key="1">
    <source>
        <dbReference type="SAM" id="SignalP"/>
    </source>
</evidence>
<dbReference type="InterPro" id="IPR022272">
    <property type="entry name" value="Lipocalin_CS"/>
</dbReference>